<evidence type="ECO:0000259" key="5">
    <source>
        <dbReference type="PROSITE" id="PS51085"/>
    </source>
</evidence>
<dbReference type="InterPro" id="IPR008333">
    <property type="entry name" value="Cbr1-like_FAD-bd_dom"/>
</dbReference>
<sequence>MNPVFFVAPVSIAGISALLALLISATDKIVNNYGDVVIDINQGKKELEVKGGAALMGTLAESGIFVPSACGGRGSCGACKVVVKSDVGPVLPTEAPYLTKEEIEQGVRLSCQIKLKADIGIEIPDALFNIKKLRGTIKKITDLTHDIKEVLVELPEGESVDYVPGQYMQLEVPGYDKIKEPTMRAYSLSSTPSDKGHVEFLIRLVPGGIVTTYVHEHLKEGEKLNVVGPFGDFYVQDNDSPMICVAGGSGMAPFKSIFNHMIETGEIETRDVWYFFGARAVRDMFYLDWLRELDKKYEHFHFIAALSEPLPEDHWEGETGLITDVLAKYLETIIPDEQSKEGYLCGSPGMLDACMAVMRKYKMQEEKIYFDKFA</sequence>
<dbReference type="InterPro" id="IPR036010">
    <property type="entry name" value="2Fe-2S_ferredoxin-like_sf"/>
</dbReference>
<dbReference type="OrthoDB" id="9807864at2"/>
<dbReference type="GO" id="GO:0016491">
    <property type="term" value="F:oxidoreductase activity"/>
    <property type="evidence" value="ECO:0007669"/>
    <property type="project" value="InterPro"/>
</dbReference>
<evidence type="ECO:0000256" key="3">
    <source>
        <dbReference type="ARBA" id="ARBA00022827"/>
    </source>
</evidence>
<dbReference type="RefSeq" id="WP_014455849.1">
    <property type="nucleotide sequence ID" value="NC_017098.1"/>
</dbReference>
<dbReference type="PATRIC" id="fig|889378.3.peg.1798"/>
<dbReference type="AlphaFoldDB" id="H9UK23"/>
<dbReference type="SUPFAM" id="SSF54292">
    <property type="entry name" value="2Fe-2S ferredoxin-like"/>
    <property type="match status" value="1"/>
</dbReference>
<dbReference type="SUPFAM" id="SSF52343">
    <property type="entry name" value="Ferredoxin reductase-like, C-terminal NADP-linked domain"/>
    <property type="match status" value="1"/>
</dbReference>
<evidence type="ECO:0000256" key="1">
    <source>
        <dbReference type="ARBA" id="ARBA00022448"/>
    </source>
</evidence>
<dbReference type="Gene3D" id="3.10.20.30">
    <property type="match status" value="1"/>
</dbReference>
<feature type="domain" description="FAD-binding FR-type" evidence="6">
    <location>
        <begin position="130"/>
        <end position="236"/>
    </location>
</feature>
<dbReference type="InterPro" id="IPR001433">
    <property type="entry name" value="OxRdtase_FAD/NAD-bd"/>
</dbReference>
<dbReference type="Gene3D" id="3.40.50.80">
    <property type="entry name" value="Nucleotide-binding domain of ferredoxin-NADP reductase (FNR) module"/>
    <property type="match status" value="1"/>
</dbReference>
<keyword evidence="7" id="KW-0830">Ubiquinone</keyword>
<reference evidence="8" key="1">
    <citation type="journal article" date="2013" name="Stand. Genomic Sci.">
        <title>Complete genome sequence of the halophilic bacterium Spirochaeta africana type strain (Z-7692(T)) from the alkaline Lake Magadi in the East African Rift.</title>
        <authorList>
            <person name="Liolos K."/>
            <person name="Abt B."/>
            <person name="Scheuner C."/>
            <person name="Teshima H."/>
            <person name="Held B."/>
            <person name="Lapidus A."/>
            <person name="Nolan M."/>
            <person name="Lucas S."/>
            <person name="Deshpande S."/>
            <person name="Cheng J.F."/>
            <person name="Tapia R."/>
            <person name="Goodwin L.A."/>
            <person name="Pitluck S."/>
            <person name="Pagani I."/>
            <person name="Ivanova N."/>
            <person name="Mavromatis K."/>
            <person name="Mikhailova N."/>
            <person name="Huntemann M."/>
            <person name="Pati A."/>
            <person name="Chen A."/>
            <person name="Palaniappan K."/>
            <person name="Land M."/>
            <person name="Rohde M."/>
            <person name="Tindall B.J."/>
            <person name="Detter J.C."/>
            <person name="Goker M."/>
            <person name="Bristow J."/>
            <person name="Eisen J.A."/>
            <person name="Markowitz V."/>
            <person name="Hugenholtz P."/>
            <person name="Woyke T."/>
            <person name="Klenk H.P."/>
            <person name="Kyrpides N.C."/>
        </authorList>
    </citation>
    <scope>NUCLEOTIDE SEQUENCE</scope>
    <source>
        <strain evidence="8">ATCC 700263 / DSM 8902 / Z-7692</strain>
    </source>
</reference>
<dbReference type="Pfam" id="PF00175">
    <property type="entry name" value="NAD_binding_1"/>
    <property type="match status" value="1"/>
</dbReference>
<dbReference type="Pfam" id="PF00970">
    <property type="entry name" value="FAD_binding_6"/>
    <property type="match status" value="1"/>
</dbReference>
<organism evidence="7 8">
    <name type="scientific">Spirochaeta africana (strain ATCC 700263 / DSM 8902 / Z-7692)</name>
    <dbReference type="NCBI Taxonomy" id="889378"/>
    <lineage>
        <taxon>Bacteria</taxon>
        <taxon>Pseudomonadati</taxon>
        <taxon>Spirochaetota</taxon>
        <taxon>Spirochaetia</taxon>
        <taxon>Spirochaetales</taxon>
        <taxon>Spirochaetaceae</taxon>
        <taxon>Spirochaeta</taxon>
    </lineage>
</organism>
<dbReference type="PRINTS" id="PR00410">
    <property type="entry name" value="PHEHYDRXLASE"/>
</dbReference>
<evidence type="ECO:0000313" key="7">
    <source>
        <dbReference type="EMBL" id="AFG37866.1"/>
    </source>
</evidence>
<dbReference type="PRINTS" id="PR00371">
    <property type="entry name" value="FPNCR"/>
</dbReference>
<proteinExistence type="predicted"/>
<dbReference type="InterPro" id="IPR001709">
    <property type="entry name" value="Flavoprot_Pyr_Nucl_cyt_Rdtase"/>
</dbReference>
<gene>
    <name evidence="7" type="ordered locus">Spiaf_1809</name>
</gene>
<dbReference type="InterPro" id="IPR039261">
    <property type="entry name" value="FNR_nucleotide-bd"/>
</dbReference>
<dbReference type="PROSITE" id="PS51085">
    <property type="entry name" value="2FE2S_FER_2"/>
    <property type="match status" value="1"/>
</dbReference>
<dbReference type="HOGENOM" id="CLU_003827_7_2_12"/>
<dbReference type="PROSITE" id="PS51384">
    <property type="entry name" value="FAD_FR"/>
    <property type="match status" value="1"/>
</dbReference>
<evidence type="ECO:0000256" key="4">
    <source>
        <dbReference type="ARBA" id="ARBA00023004"/>
    </source>
</evidence>
<dbReference type="InterPro" id="IPR012675">
    <property type="entry name" value="Beta-grasp_dom_sf"/>
</dbReference>
<dbReference type="STRING" id="889378.Spiaf_1809"/>
<keyword evidence="4" id="KW-0408">Iron</keyword>
<dbReference type="GO" id="GO:0051536">
    <property type="term" value="F:iron-sulfur cluster binding"/>
    <property type="evidence" value="ECO:0007669"/>
    <property type="project" value="InterPro"/>
</dbReference>
<dbReference type="Gene3D" id="2.40.30.10">
    <property type="entry name" value="Translation factors"/>
    <property type="match status" value="1"/>
</dbReference>
<feature type="domain" description="2Fe-2S ferredoxin-type" evidence="5">
    <location>
        <begin position="34"/>
        <end position="127"/>
    </location>
</feature>
<dbReference type="InterPro" id="IPR001041">
    <property type="entry name" value="2Fe-2S_ferredoxin-type"/>
</dbReference>
<evidence type="ECO:0000259" key="6">
    <source>
        <dbReference type="PROSITE" id="PS51384"/>
    </source>
</evidence>
<evidence type="ECO:0000313" key="8">
    <source>
        <dbReference type="Proteomes" id="UP000007383"/>
    </source>
</evidence>
<protein>
    <submittedName>
        <fullName evidence="7">Na+-transporting NADH:ubiquinone oxidoreductase, subunit NqrF</fullName>
    </submittedName>
</protein>
<dbReference type="Proteomes" id="UP000007383">
    <property type="component" value="Chromosome"/>
</dbReference>
<dbReference type="EMBL" id="CP003282">
    <property type="protein sequence ID" value="AFG37866.1"/>
    <property type="molecule type" value="Genomic_DNA"/>
</dbReference>
<dbReference type="PANTHER" id="PTHR43644:SF1">
    <property type="entry name" value="NAD(P)H-FLAVIN REDUCTASE"/>
    <property type="match status" value="1"/>
</dbReference>
<dbReference type="Pfam" id="PF00111">
    <property type="entry name" value="Fer2"/>
    <property type="match status" value="1"/>
</dbReference>
<dbReference type="InterPro" id="IPR017927">
    <property type="entry name" value="FAD-bd_FR_type"/>
</dbReference>
<evidence type="ECO:0000256" key="2">
    <source>
        <dbReference type="ARBA" id="ARBA00022630"/>
    </source>
</evidence>
<dbReference type="PANTHER" id="PTHR43644">
    <property type="entry name" value="NA(+)-TRANSLOCATING NADH-QUINONE REDUCTASE SUBUNIT"/>
    <property type="match status" value="1"/>
</dbReference>
<dbReference type="InterPro" id="IPR017938">
    <property type="entry name" value="Riboflavin_synthase-like_b-brl"/>
</dbReference>
<keyword evidence="3" id="KW-0274">FAD</keyword>
<accession>H9UK23</accession>
<keyword evidence="2" id="KW-0285">Flavoprotein</keyword>
<keyword evidence="8" id="KW-1185">Reference proteome</keyword>
<keyword evidence="1" id="KW-0813">Transport</keyword>
<dbReference type="KEGG" id="sfc:Spiaf_1809"/>
<dbReference type="SUPFAM" id="SSF63380">
    <property type="entry name" value="Riboflavin synthase domain-like"/>
    <property type="match status" value="1"/>
</dbReference>
<dbReference type="CDD" id="cd00207">
    <property type="entry name" value="fer2"/>
    <property type="match status" value="1"/>
</dbReference>
<name>H9UK23_SPIAZ</name>
<dbReference type="eggNOG" id="COG2871">
    <property type="taxonomic scope" value="Bacteria"/>
</dbReference>